<accession>A0A382PRI2</accession>
<evidence type="ECO:0000313" key="2">
    <source>
        <dbReference type="EMBL" id="SVC74591.1"/>
    </source>
</evidence>
<sequence length="79" mass="8583">VYNPFALIAGKLWKKRNDNLKEIDGFRALSNINLNFDAGKTIGIIGLNGSGKSTLLQIIAGTLRPDCGFVEKPENTHAL</sequence>
<dbReference type="Pfam" id="PF00005">
    <property type="entry name" value="ABC_tran"/>
    <property type="match status" value="1"/>
</dbReference>
<feature type="domain" description="ABC transporter" evidence="1">
    <location>
        <begin position="29"/>
        <end position="70"/>
    </location>
</feature>
<dbReference type="GO" id="GO:0005524">
    <property type="term" value="F:ATP binding"/>
    <property type="evidence" value="ECO:0007669"/>
    <property type="project" value="InterPro"/>
</dbReference>
<dbReference type="PANTHER" id="PTHR46743">
    <property type="entry name" value="TEICHOIC ACIDS EXPORT ATP-BINDING PROTEIN TAGH"/>
    <property type="match status" value="1"/>
</dbReference>
<dbReference type="AlphaFoldDB" id="A0A382PRI2"/>
<dbReference type="Gene3D" id="3.40.50.300">
    <property type="entry name" value="P-loop containing nucleotide triphosphate hydrolases"/>
    <property type="match status" value="1"/>
</dbReference>
<dbReference type="InterPro" id="IPR027417">
    <property type="entry name" value="P-loop_NTPase"/>
</dbReference>
<feature type="non-terminal residue" evidence="2">
    <location>
        <position position="1"/>
    </location>
</feature>
<dbReference type="SUPFAM" id="SSF52540">
    <property type="entry name" value="P-loop containing nucleoside triphosphate hydrolases"/>
    <property type="match status" value="1"/>
</dbReference>
<dbReference type="PANTHER" id="PTHR46743:SF3">
    <property type="entry name" value="ABC-TYPE POLYSACCHARIDE_POLYOL PHOSPHATE TRANSPORT SYSTEM, ATPASE COMPONENT"/>
    <property type="match status" value="1"/>
</dbReference>
<dbReference type="EMBL" id="UINC01108470">
    <property type="protein sequence ID" value="SVC74591.1"/>
    <property type="molecule type" value="Genomic_DNA"/>
</dbReference>
<name>A0A382PRI2_9ZZZZ</name>
<reference evidence="2" key="1">
    <citation type="submission" date="2018-05" db="EMBL/GenBank/DDBJ databases">
        <authorList>
            <person name="Lanie J.A."/>
            <person name="Ng W.-L."/>
            <person name="Kazmierczak K.M."/>
            <person name="Andrzejewski T.M."/>
            <person name="Davidsen T.M."/>
            <person name="Wayne K.J."/>
            <person name="Tettelin H."/>
            <person name="Glass J.I."/>
            <person name="Rusch D."/>
            <person name="Podicherti R."/>
            <person name="Tsui H.-C.T."/>
            <person name="Winkler M.E."/>
        </authorList>
    </citation>
    <scope>NUCLEOTIDE SEQUENCE</scope>
</reference>
<dbReference type="GO" id="GO:0016887">
    <property type="term" value="F:ATP hydrolysis activity"/>
    <property type="evidence" value="ECO:0007669"/>
    <property type="project" value="InterPro"/>
</dbReference>
<evidence type="ECO:0000259" key="1">
    <source>
        <dbReference type="Pfam" id="PF00005"/>
    </source>
</evidence>
<organism evidence="2">
    <name type="scientific">marine metagenome</name>
    <dbReference type="NCBI Taxonomy" id="408172"/>
    <lineage>
        <taxon>unclassified sequences</taxon>
        <taxon>metagenomes</taxon>
        <taxon>ecological metagenomes</taxon>
    </lineage>
</organism>
<gene>
    <name evidence="2" type="ORF">METZ01_LOCUS327445</name>
</gene>
<feature type="non-terminal residue" evidence="2">
    <location>
        <position position="79"/>
    </location>
</feature>
<proteinExistence type="predicted"/>
<dbReference type="InterPro" id="IPR003439">
    <property type="entry name" value="ABC_transporter-like_ATP-bd"/>
</dbReference>
<protein>
    <recommendedName>
        <fullName evidence="1">ABC transporter domain-containing protein</fullName>
    </recommendedName>
</protein>
<dbReference type="InterPro" id="IPR050683">
    <property type="entry name" value="Bact_Polysacc_Export_ATP-bd"/>
</dbReference>